<dbReference type="RefSeq" id="WP_282300394.1">
    <property type="nucleotide sequence ID" value="NZ_CP124616.1"/>
</dbReference>
<accession>A0ABY8QGK6</accession>
<protein>
    <submittedName>
        <fullName evidence="1">Uncharacterized protein</fullName>
    </submittedName>
</protein>
<evidence type="ECO:0000313" key="1">
    <source>
        <dbReference type="EMBL" id="WGW03764.1"/>
    </source>
</evidence>
<sequence>MQVILHTGVHCTDDDRLLKGLLRNADAWRHEGISIPGPSNYRQLLFEAVNSIADGRPTPAAREVLLDAILSQDPEDVKRLVLSHPNFFCVPKLAMQDGMLYRHAERRLRTLRAVFAQDDLEVHIGLRDFATWIPAILATTPVDNYLELLHGADPMQLRWSDLIRRIRTALPEVPITVWANEDTPLIWGQLLRRLAGIALDRKIIGAFDMLQAVIAPEGMQRFRAFLKENPDVPEPQKRKVMAAFMGKYALDEEVEQELDLPGWDTAYVDMLTELYDEDMYQIARLDGVTFVSP</sequence>
<dbReference type="EMBL" id="CP124616">
    <property type="protein sequence ID" value="WGW03764.1"/>
    <property type="molecule type" value="Genomic_DNA"/>
</dbReference>
<reference evidence="1 2" key="1">
    <citation type="submission" date="2023-05" db="EMBL/GenBank/DDBJ databases">
        <title>YMD87, complete Genome.</title>
        <authorList>
            <person name="Zhang J."/>
            <person name="Xu X."/>
        </authorList>
    </citation>
    <scope>NUCLEOTIDE SEQUENCE [LARGE SCALE GENOMIC DNA]</scope>
    <source>
        <strain evidence="1 2">YMD87</strain>
    </source>
</reference>
<dbReference type="Proteomes" id="UP001241605">
    <property type="component" value="Chromosome"/>
</dbReference>
<name>A0ABY8QGK6_9RHOB</name>
<organism evidence="1 2">
    <name type="scientific">Tropicibacter oceani</name>
    <dbReference type="NCBI Taxonomy" id="3058420"/>
    <lineage>
        <taxon>Bacteria</taxon>
        <taxon>Pseudomonadati</taxon>
        <taxon>Pseudomonadota</taxon>
        <taxon>Alphaproteobacteria</taxon>
        <taxon>Rhodobacterales</taxon>
        <taxon>Roseobacteraceae</taxon>
        <taxon>Tropicibacter</taxon>
    </lineage>
</organism>
<gene>
    <name evidence="1" type="ORF">QF118_17890</name>
</gene>
<keyword evidence="2" id="KW-1185">Reference proteome</keyword>
<proteinExistence type="predicted"/>
<evidence type="ECO:0000313" key="2">
    <source>
        <dbReference type="Proteomes" id="UP001241605"/>
    </source>
</evidence>